<dbReference type="InterPro" id="IPR004045">
    <property type="entry name" value="Glutathione_S-Trfase_N"/>
</dbReference>
<dbReference type="Gene3D" id="3.40.30.10">
    <property type="entry name" value="Glutaredoxin"/>
    <property type="match status" value="1"/>
</dbReference>
<dbReference type="Pfam" id="PF00043">
    <property type="entry name" value="GST_C"/>
    <property type="match status" value="1"/>
</dbReference>
<dbReference type="SFLD" id="SFLDS00019">
    <property type="entry name" value="Glutathione_Transferase_(cytos"/>
    <property type="match status" value="1"/>
</dbReference>
<accession>A0A9N8H531</accession>
<keyword evidence="5" id="KW-1185">Reference proteome</keyword>
<dbReference type="InterPro" id="IPR036249">
    <property type="entry name" value="Thioredoxin-like_sf"/>
</dbReference>
<dbReference type="OrthoDB" id="2309723at2759"/>
<evidence type="ECO:0000259" key="3">
    <source>
        <dbReference type="PROSITE" id="PS50405"/>
    </source>
</evidence>
<dbReference type="PROSITE" id="PS50405">
    <property type="entry name" value="GST_CTER"/>
    <property type="match status" value="1"/>
</dbReference>
<comment type="caution">
    <text evidence="4">The sequence shown here is derived from an EMBL/GenBank/DDBJ whole genome shotgun (WGS) entry which is preliminary data.</text>
</comment>
<dbReference type="PANTHER" id="PTHR44051:SF9">
    <property type="entry name" value="GLUTATHIONE S-TRANSFERASE 1"/>
    <property type="match status" value="1"/>
</dbReference>
<dbReference type="Gene3D" id="1.20.1050.10">
    <property type="match status" value="1"/>
</dbReference>
<feature type="domain" description="GST N-terminal" evidence="2">
    <location>
        <begin position="1"/>
        <end position="88"/>
    </location>
</feature>
<dbReference type="CDD" id="cd03046">
    <property type="entry name" value="GST_N_GTT1_like"/>
    <property type="match status" value="1"/>
</dbReference>
<dbReference type="AlphaFoldDB" id="A0A9N8H531"/>
<dbReference type="SUPFAM" id="SSF47616">
    <property type="entry name" value="GST C-terminal domain-like"/>
    <property type="match status" value="1"/>
</dbReference>
<gene>
    <name evidence="4" type="ORF">SEMRO_17_G012290.1</name>
</gene>
<name>A0A9N8H531_9STRA</name>
<dbReference type="SFLD" id="SFLDG00358">
    <property type="entry name" value="Main_(cytGST)"/>
    <property type="match status" value="1"/>
</dbReference>
<protein>
    <submittedName>
        <fullName evidence="4">Glutathione S-transferase</fullName>
    </submittedName>
</protein>
<feature type="domain" description="GST C-terminal" evidence="3">
    <location>
        <begin position="96"/>
        <end position="236"/>
    </location>
</feature>
<dbReference type="Pfam" id="PF13409">
    <property type="entry name" value="GST_N_2"/>
    <property type="match status" value="1"/>
</dbReference>
<dbReference type="InterPro" id="IPR010987">
    <property type="entry name" value="Glutathione-S-Trfase_C-like"/>
</dbReference>
<dbReference type="PROSITE" id="PS50404">
    <property type="entry name" value="GST_NTER"/>
    <property type="match status" value="1"/>
</dbReference>
<comment type="similarity">
    <text evidence="1">Belongs to the GST superfamily.</text>
</comment>
<evidence type="ECO:0000259" key="2">
    <source>
        <dbReference type="PROSITE" id="PS50404"/>
    </source>
</evidence>
<dbReference type="EMBL" id="CAICTM010000017">
    <property type="protein sequence ID" value="CAB9497278.1"/>
    <property type="molecule type" value="Genomic_DNA"/>
</dbReference>
<evidence type="ECO:0000256" key="1">
    <source>
        <dbReference type="ARBA" id="ARBA00007409"/>
    </source>
</evidence>
<dbReference type="InterPro" id="IPR004046">
    <property type="entry name" value="GST_C"/>
</dbReference>
<dbReference type="InterPro" id="IPR036282">
    <property type="entry name" value="Glutathione-S-Trfase_C_sf"/>
</dbReference>
<reference evidence="4" key="1">
    <citation type="submission" date="2020-06" db="EMBL/GenBank/DDBJ databases">
        <authorList>
            <consortium name="Plant Systems Biology data submission"/>
        </authorList>
    </citation>
    <scope>NUCLEOTIDE SEQUENCE</scope>
    <source>
        <strain evidence="4">D6</strain>
    </source>
</reference>
<dbReference type="PANTHER" id="PTHR44051">
    <property type="entry name" value="GLUTATHIONE S-TRANSFERASE-RELATED"/>
    <property type="match status" value="1"/>
</dbReference>
<proteinExistence type="inferred from homology"/>
<dbReference type="SUPFAM" id="SSF52833">
    <property type="entry name" value="Thioredoxin-like"/>
    <property type="match status" value="1"/>
</dbReference>
<organism evidence="4 5">
    <name type="scientific">Seminavis robusta</name>
    <dbReference type="NCBI Taxonomy" id="568900"/>
    <lineage>
        <taxon>Eukaryota</taxon>
        <taxon>Sar</taxon>
        <taxon>Stramenopiles</taxon>
        <taxon>Ochrophyta</taxon>
        <taxon>Bacillariophyta</taxon>
        <taxon>Bacillariophyceae</taxon>
        <taxon>Bacillariophycidae</taxon>
        <taxon>Naviculales</taxon>
        <taxon>Naviculaceae</taxon>
        <taxon>Seminavis</taxon>
    </lineage>
</organism>
<dbReference type="Proteomes" id="UP001153069">
    <property type="component" value="Unassembled WGS sequence"/>
</dbReference>
<dbReference type="InterPro" id="IPR040079">
    <property type="entry name" value="Glutathione_S-Trfase"/>
</dbReference>
<evidence type="ECO:0000313" key="4">
    <source>
        <dbReference type="EMBL" id="CAB9497278.1"/>
    </source>
</evidence>
<sequence length="236" mass="26193">MLTVHHLDHSQSIRIVWLLEELKASGNNAVDYELKLYERNQTDRLAPPEYKALSPLGTAPTITTSEGLVMNESNAILEYIVDLAGDNGSSFRPSSSSPDRGNFLFWFHSVQGSMQPMLTVDIVFRHAAIKAPCPIGNLVGVVGSKVRDAIVMPRLKNIVELAETQLTKHDFLAGSDLTVADISAIYPFASLFTRYPELCKPYPNCKKWLDRMMERPALKAAQQKVGEEGGIVFESE</sequence>
<evidence type="ECO:0000313" key="5">
    <source>
        <dbReference type="Proteomes" id="UP001153069"/>
    </source>
</evidence>